<comment type="caution">
    <text evidence="1">The sequence shown here is derived from an EMBL/GenBank/DDBJ whole genome shotgun (WGS) entry which is preliminary data.</text>
</comment>
<accession>A0A8T0LHC9</accession>
<name>A0A8T0LHC9_9STRA</name>
<gene>
    <name evidence="1" type="ORF">JM16_009512</name>
</gene>
<dbReference type="Proteomes" id="UP000785171">
    <property type="component" value="Unassembled WGS sequence"/>
</dbReference>
<reference evidence="1" key="2">
    <citation type="submission" date="2020-06" db="EMBL/GenBank/DDBJ databases">
        <authorList>
            <person name="Studholme D.J."/>
        </authorList>
    </citation>
    <scope>NUCLEOTIDE SEQUENCE</scope>
    <source>
        <strain evidence="1">NZFS 2646</strain>
    </source>
</reference>
<protein>
    <recommendedName>
        <fullName evidence="3">RxLR effector protein</fullName>
    </recommendedName>
</protein>
<reference evidence="1" key="1">
    <citation type="journal article" date="2015" name="Genom Data">
        <title>Genome sequences of six Phytophthora species associated with forests in New Zealand.</title>
        <authorList>
            <person name="Studholme D.J."/>
            <person name="McDougal R.L."/>
            <person name="Sambles C."/>
            <person name="Hansen E."/>
            <person name="Hardy G."/>
            <person name="Grant M."/>
            <person name="Ganley R.J."/>
            <person name="Williams N.M."/>
        </authorList>
    </citation>
    <scope>NUCLEOTIDE SEQUENCE</scope>
    <source>
        <strain evidence="1">NZFS 2646</strain>
    </source>
</reference>
<evidence type="ECO:0000313" key="2">
    <source>
        <dbReference type="Proteomes" id="UP000785171"/>
    </source>
</evidence>
<dbReference type="EMBL" id="JPWV03000896">
    <property type="protein sequence ID" value="KAG2502963.1"/>
    <property type="molecule type" value="Genomic_DNA"/>
</dbReference>
<proteinExistence type="predicted"/>
<organism evidence="1 2">
    <name type="scientific">Phytophthora kernoviae</name>
    <dbReference type="NCBI Taxonomy" id="325452"/>
    <lineage>
        <taxon>Eukaryota</taxon>
        <taxon>Sar</taxon>
        <taxon>Stramenopiles</taxon>
        <taxon>Oomycota</taxon>
        <taxon>Peronosporomycetes</taxon>
        <taxon>Peronosporales</taxon>
        <taxon>Peronosporaceae</taxon>
        <taxon>Phytophthora</taxon>
    </lineage>
</organism>
<evidence type="ECO:0008006" key="3">
    <source>
        <dbReference type="Google" id="ProtNLM"/>
    </source>
</evidence>
<dbReference type="AlphaFoldDB" id="A0A8T0LHC9"/>
<evidence type="ECO:0000313" key="1">
    <source>
        <dbReference type="EMBL" id="KAG2502963.1"/>
    </source>
</evidence>
<sequence>MMSDEALKTKMFNKWDKYKIPWEKVKEKMYLDYNPHYKTLLNEYMNMHIKPAVKKADDVVKKAGDAQRKNRVTK</sequence>